<keyword evidence="6 8" id="KW-1133">Transmembrane helix</keyword>
<keyword evidence="3" id="KW-0813">Transport</keyword>
<reference evidence="9 10" key="1">
    <citation type="submission" date="2024-09" db="EMBL/GenBank/DDBJ databases">
        <authorList>
            <person name="Sun Q."/>
            <person name="Mori K."/>
        </authorList>
    </citation>
    <scope>NUCLEOTIDE SEQUENCE [LARGE SCALE GENOMIC DNA]</scope>
    <source>
        <strain evidence="9 10">NCAIM B.02621</strain>
    </source>
</reference>
<dbReference type="PANTHER" id="PTHR30472">
    <property type="entry name" value="FERRIC ENTEROBACTIN TRANSPORT SYSTEM PERMEASE PROTEIN"/>
    <property type="match status" value="1"/>
</dbReference>
<accession>A0ABV6QZF3</accession>
<organism evidence="9 10">
    <name type="scientific">Brevundimonas balnearis</name>
    <dbReference type="NCBI Taxonomy" id="1572858"/>
    <lineage>
        <taxon>Bacteria</taxon>
        <taxon>Pseudomonadati</taxon>
        <taxon>Pseudomonadota</taxon>
        <taxon>Alphaproteobacteria</taxon>
        <taxon>Caulobacterales</taxon>
        <taxon>Caulobacteraceae</taxon>
        <taxon>Brevundimonas</taxon>
    </lineage>
</organism>
<evidence type="ECO:0000256" key="2">
    <source>
        <dbReference type="ARBA" id="ARBA00007935"/>
    </source>
</evidence>
<dbReference type="SUPFAM" id="SSF81345">
    <property type="entry name" value="ABC transporter involved in vitamin B12 uptake, BtuC"/>
    <property type="match status" value="1"/>
</dbReference>
<dbReference type="InterPro" id="IPR000522">
    <property type="entry name" value="ABC_transptr_permease_BtuC"/>
</dbReference>
<keyword evidence="4" id="KW-1003">Cell membrane</keyword>
<dbReference type="RefSeq" id="WP_376833959.1">
    <property type="nucleotide sequence ID" value="NZ_JBHLSW010000003.1"/>
</dbReference>
<dbReference type="EMBL" id="JBHLSW010000003">
    <property type="protein sequence ID" value="MFC0632739.1"/>
    <property type="molecule type" value="Genomic_DNA"/>
</dbReference>
<evidence type="ECO:0000256" key="5">
    <source>
        <dbReference type="ARBA" id="ARBA00022692"/>
    </source>
</evidence>
<comment type="similarity">
    <text evidence="2">Belongs to the binding-protein-dependent transport system permease family. FecCD subfamily.</text>
</comment>
<evidence type="ECO:0000256" key="6">
    <source>
        <dbReference type="ARBA" id="ARBA00022989"/>
    </source>
</evidence>
<feature type="transmembrane region" description="Helical" evidence="8">
    <location>
        <begin position="333"/>
        <end position="352"/>
    </location>
</feature>
<evidence type="ECO:0000256" key="7">
    <source>
        <dbReference type="ARBA" id="ARBA00023136"/>
    </source>
</evidence>
<feature type="transmembrane region" description="Helical" evidence="8">
    <location>
        <begin position="80"/>
        <end position="101"/>
    </location>
</feature>
<keyword evidence="7 8" id="KW-0472">Membrane</keyword>
<gene>
    <name evidence="9" type="ORF">ACFFGE_02450</name>
</gene>
<protein>
    <submittedName>
        <fullName evidence="9">FecCD family ABC transporter permease</fullName>
    </submittedName>
</protein>
<dbReference type="Pfam" id="PF01032">
    <property type="entry name" value="FecCD"/>
    <property type="match status" value="1"/>
</dbReference>
<feature type="transmembrane region" description="Helical" evidence="8">
    <location>
        <begin position="113"/>
        <end position="132"/>
    </location>
</feature>
<evidence type="ECO:0000256" key="1">
    <source>
        <dbReference type="ARBA" id="ARBA00004651"/>
    </source>
</evidence>
<comment type="caution">
    <text evidence="9">The sequence shown here is derived from an EMBL/GenBank/DDBJ whole genome shotgun (WGS) entry which is preliminary data.</text>
</comment>
<dbReference type="Gene3D" id="1.10.3470.10">
    <property type="entry name" value="ABC transporter involved in vitamin B12 uptake, BtuC"/>
    <property type="match status" value="1"/>
</dbReference>
<evidence type="ECO:0000313" key="9">
    <source>
        <dbReference type="EMBL" id="MFC0632739.1"/>
    </source>
</evidence>
<feature type="transmembrane region" description="Helical" evidence="8">
    <location>
        <begin position="305"/>
        <end position="327"/>
    </location>
</feature>
<dbReference type="CDD" id="cd06550">
    <property type="entry name" value="TM_ABC_iron-siderophores_like"/>
    <property type="match status" value="1"/>
</dbReference>
<keyword evidence="5 8" id="KW-0812">Transmembrane</keyword>
<evidence type="ECO:0000256" key="8">
    <source>
        <dbReference type="SAM" id="Phobius"/>
    </source>
</evidence>
<evidence type="ECO:0000256" key="3">
    <source>
        <dbReference type="ARBA" id="ARBA00022448"/>
    </source>
</evidence>
<feature type="transmembrane region" description="Helical" evidence="8">
    <location>
        <begin position="266"/>
        <end position="293"/>
    </location>
</feature>
<comment type="subcellular location">
    <subcellularLocation>
        <location evidence="1">Cell membrane</location>
        <topology evidence="1">Multi-pass membrane protein</topology>
    </subcellularLocation>
</comment>
<dbReference type="InterPro" id="IPR037294">
    <property type="entry name" value="ABC_BtuC-like"/>
</dbReference>
<dbReference type="PANTHER" id="PTHR30472:SF25">
    <property type="entry name" value="ABC TRANSPORTER PERMEASE PROTEIN MJ0876-RELATED"/>
    <property type="match status" value="1"/>
</dbReference>
<feature type="transmembrane region" description="Helical" evidence="8">
    <location>
        <begin position="169"/>
        <end position="192"/>
    </location>
</feature>
<sequence>MTSAALETGALVARHRRRARRVVAGLAVAVLVVLVLALGQGAVAIPPLEIGALLLRRLGLPVAADPLAQAVFEQVRAPRVMLAFAAGAALAVSGAAAQGVFRNPLADPGLIGVSSGAALAAVAVIVLGPALFGELSPAIRAAALPVAAFLGGLAATAVVYVAARSEGRLVVSTMLLTGVATGALAGAGIGWLTFLSDEQQLRMLAFWTLGSAGAATWLTALPTLALTGLSVAALVRLGPALNAMALGETEARALGVDPTRLTRTTAAFAALAVAAATAACGVIGFVGLVAPHLVRLVLGPDHRVLLPASALLGGGLLVAADTLARVAVAPTELPLGVVTALIGGPFFFWLLLRDKRRSLT</sequence>
<evidence type="ECO:0000256" key="4">
    <source>
        <dbReference type="ARBA" id="ARBA00022475"/>
    </source>
</evidence>
<name>A0ABV6QZF3_9CAUL</name>
<dbReference type="Proteomes" id="UP001589906">
    <property type="component" value="Unassembled WGS sequence"/>
</dbReference>
<feature type="transmembrane region" description="Helical" evidence="8">
    <location>
        <begin position="204"/>
        <end position="235"/>
    </location>
</feature>
<feature type="transmembrane region" description="Helical" evidence="8">
    <location>
        <begin position="144"/>
        <end position="163"/>
    </location>
</feature>
<evidence type="ECO:0000313" key="10">
    <source>
        <dbReference type="Proteomes" id="UP001589906"/>
    </source>
</evidence>
<proteinExistence type="inferred from homology"/>
<feature type="transmembrane region" description="Helical" evidence="8">
    <location>
        <begin position="22"/>
        <end position="44"/>
    </location>
</feature>
<keyword evidence="10" id="KW-1185">Reference proteome</keyword>